<dbReference type="Proteomes" id="UP000232722">
    <property type="component" value="Unassembled WGS sequence"/>
</dbReference>
<gene>
    <name evidence="2" type="ORF">RhiirA5_440618</name>
</gene>
<reference evidence="2 3" key="2">
    <citation type="submission" date="2017-09" db="EMBL/GenBank/DDBJ databases">
        <title>Extensive intraspecific genome diversity in a model arbuscular mycorrhizal fungus.</title>
        <authorList>
            <person name="Chen E.C."/>
            <person name="Morin E."/>
            <person name="Beaudet D."/>
            <person name="Noel J."/>
            <person name="Ndikumana S."/>
            <person name="Charron P."/>
            <person name="St-Onge C."/>
            <person name="Giorgi J."/>
            <person name="Grigoriev I.V."/>
            <person name="Roux C."/>
            <person name="Martin F.M."/>
            <person name="Corradi N."/>
        </authorList>
    </citation>
    <scope>NUCLEOTIDE SEQUENCE [LARGE SCALE GENOMIC DNA]</scope>
    <source>
        <strain evidence="2 3">A5</strain>
    </source>
</reference>
<protein>
    <recommendedName>
        <fullName evidence="1">RNase H type-1 domain-containing protein</fullName>
    </recommendedName>
</protein>
<accession>A0A2N0NGI7</accession>
<dbReference type="VEuPathDB" id="FungiDB:FUN_023433"/>
<dbReference type="GO" id="GO:0003676">
    <property type="term" value="F:nucleic acid binding"/>
    <property type="evidence" value="ECO:0007669"/>
    <property type="project" value="InterPro"/>
</dbReference>
<dbReference type="InterPro" id="IPR012337">
    <property type="entry name" value="RNaseH-like_sf"/>
</dbReference>
<proteinExistence type="predicted"/>
<evidence type="ECO:0000259" key="1">
    <source>
        <dbReference type="PROSITE" id="PS50879"/>
    </source>
</evidence>
<dbReference type="GO" id="GO:0004523">
    <property type="term" value="F:RNA-DNA hybrid ribonuclease activity"/>
    <property type="evidence" value="ECO:0007669"/>
    <property type="project" value="InterPro"/>
</dbReference>
<evidence type="ECO:0000313" key="3">
    <source>
        <dbReference type="Proteomes" id="UP000232722"/>
    </source>
</evidence>
<dbReference type="AlphaFoldDB" id="A0A2N0NGI7"/>
<reference evidence="2 3" key="1">
    <citation type="submission" date="2016-04" db="EMBL/GenBank/DDBJ databases">
        <title>Genome analyses suggest a sexual origin of heterokaryosis in a supposedly ancient asexual fungus.</title>
        <authorList>
            <person name="Ropars J."/>
            <person name="Sedzielewska K."/>
            <person name="Noel J."/>
            <person name="Charron P."/>
            <person name="Farinelli L."/>
            <person name="Marton T."/>
            <person name="Kruger M."/>
            <person name="Pelin A."/>
            <person name="Brachmann A."/>
            <person name="Corradi N."/>
        </authorList>
    </citation>
    <scope>NUCLEOTIDE SEQUENCE [LARGE SCALE GENOMIC DNA]</scope>
    <source>
        <strain evidence="2 3">A5</strain>
    </source>
</reference>
<dbReference type="InterPro" id="IPR036397">
    <property type="entry name" value="RNaseH_sf"/>
</dbReference>
<dbReference type="InterPro" id="IPR002156">
    <property type="entry name" value="RNaseH_domain"/>
</dbReference>
<dbReference type="VEuPathDB" id="FungiDB:RhiirA1_477174"/>
<dbReference type="EMBL" id="LLXJ01007491">
    <property type="protein sequence ID" value="PKB93680.1"/>
    <property type="molecule type" value="Genomic_DNA"/>
</dbReference>
<dbReference type="Gene3D" id="3.30.420.10">
    <property type="entry name" value="Ribonuclease H-like superfamily/Ribonuclease H"/>
    <property type="match status" value="1"/>
</dbReference>
<organism evidence="2 3">
    <name type="scientific">Rhizophagus irregularis</name>
    <dbReference type="NCBI Taxonomy" id="588596"/>
    <lineage>
        <taxon>Eukaryota</taxon>
        <taxon>Fungi</taxon>
        <taxon>Fungi incertae sedis</taxon>
        <taxon>Mucoromycota</taxon>
        <taxon>Glomeromycotina</taxon>
        <taxon>Glomeromycetes</taxon>
        <taxon>Glomerales</taxon>
        <taxon>Glomeraceae</taxon>
        <taxon>Rhizophagus</taxon>
    </lineage>
</organism>
<comment type="caution">
    <text evidence="2">The sequence shown here is derived from an EMBL/GenBank/DDBJ whole genome shotgun (WGS) entry which is preliminary data.</text>
</comment>
<sequence length="318" mass="36211">MFFLCASIKSYLLPTKSRTYIHADTRSVLLSASLGYAKSLLLFHLFAPVRLLPMNDQMFRISDIQLPSSTAIDSDGFILESHYNTIPFFFPSALRSEVFALLHGLDSLPRNSKIIVATDCAQLISLWSSYMDAPFIPKLLKEANHLLWSSIRAIILHKNLEVTLIKIPAHADDSLNNHVDDLAKAAHMDSHLPFQLSPELLASCVLQFNSFPVNMNIQKFIREIFDAKNLLTLVTLPRFNLNSSISDIDWTCTKFCFNNKQFNFSHRNGHSEFCAFCIKILLDMLLTLTTLQKRKSYLYDLSWLCPQCNSSPKDVSRN</sequence>
<dbReference type="PROSITE" id="PS50879">
    <property type="entry name" value="RNASE_H_1"/>
    <property type="match status" value="1"/>
</dbReference>
<dbReference type="SUPFAM" id="SSF53098">
    <property type="entry name" value="Ribonuclease H-like"/>
    <property type="match status" value="1"/>
</dbReference>
<evidence type="ECO:0000313" key="2">
    <source>
        <dbReference type="EMBL" id="PKB93680.1"/>
    </source>
</evidence>
<feature type="domain" description="RNase H type-1" evidence="1">
    <location>
        <begin position="66"/>
        <end position="188"/>
    </location>
</feature>
<name>A0A2N0NGI7_9GLOM</name>